<feature type="compositionally biased region" description="Basic and acidic residues" evidence="1">
    <location>
        <begin position="127"/>
        <end position="143"/>
    </location>
</feature>
<protein>
    <submittedName>
        <fullName evidence="2">Uncharacterized protein</fullName>
    </submittedName>
</protein>
<comment type="caution">
    <text evidence="2">The sequence shown here is derived from an EMBL/GenBank/DDBJ whole genome shotgun (WGS) entry which is preliminary data.</text>
</comment>
<reference evidence="2" key="1">
    <citation type="submission" date="2020-03" db="EMBL/GenBank/DDBJ databases">
        <authorList>
            <person name="Weist P."/>
        </authorList>
    </citation>
    <scope>NUCLEOTIDE SEQUENCE</scope>
</reference>
<proteinExistence type="predicted"/>
<evidence type="ECO:0000256" key="1">
    <source>
        <dbReference type="SAM" id="MobiDB-lite"/>
    </source>
</evidence>
<gene>
    <name evidence="2" type="ORF">PLEPLA_LOCUS44187</name>
</gene>
<accession>A0A9N7Z5M4</accession>
<name>A0A9N7Z5M4_PLEPL</name>
<dbReference type="AlphaFoldDB" id="A0A9N7Z5M4"/>
<organism evidence="2 3">
    <name type="scientific">Pleuronectes platessa</name>
    <name type="common">European plaice</name>
    <dbReference type="NCBI Taxonomy" id="8262"/>
    <lineage>
        <taxon>Eukaryota</taxon>
        <taxon>Metazoa</taxon>
        <taxon>Chordata</taxon>
        <taxon>Craniata</taxon>
        <taxon>Vertebrata</taxon>
        <taxon>Euteleostomi</taxon>
        <taxon>Actinopterygii</taxon>
        <taxon>Neopterygii</taxon>
        <taxon>Teleostei</taxon>
        <taxon>Neoteleostei</taxon>
        <taxon>Acanthomorphata</taxon>
        <taxon>Carangaria</taxon>
        <taxon>Pleuronectiformes</taxon>
        <taxon>Pleuronectoidei</taxon>
        <taxon>Pleuronectidae</taxon>
        <taxon>Pleuronectes</taxon>
    </lineage>
</organism>
<keyword evidence="3" id="KW-1185">Reference proteome</keyword>
<dbReference type="EMBL" id="CADEAL010004296">
    <property type="protein sequence ID" value="CAB1456403.1"/>
    <property type="molecule type" value="Genomic_DNA"/>
</dbReference>
<sequence length="197" mass="21560">MLLPCIKTSSTLSVWKTKLFGVHAALLYSLNINMWLSHDCAVPVEKEKKKNLGGTRTGSVEGGAAVETALSLVVSLFPDSSPHINDCLGVIGVDHVPVPPQGHHCSQYTAAGFLSTRQHARTCRREVSEEDDNRGIKDSEGGMRKRLNHSHPSHVAELQSRHILSGAATSSHQCKETFPIRGSAFFLPFYSYLPKDN</sequence>
<evidence type="ECO:0000313" key="3">
    <source>
        <dbReference type="Proteomes" id="UP001153269"/>
    </source>
</evidence>
<feature type="region of interest" description="Disordered" evidence="1">
    <location>
        <begin position="127"/>
        <end position="147"/>
    </location>
</feature>
<evidence type="ECO:0000313" key="2">
    <source>
        <dbReference type="EMBL" id="CAB1456403.1"/>
    </source>
</evidence>
<dbReference type="Proteomes" id="UP001153269">
    <property type="component" value="Unassembled WGS sequence"/>
</dbReference>